<dbReference type="NCBIfam" id="NF003676">
    <property type="entry name" value="PRK05303.1"/>
    <property type="match status" value="1"/>
</dbReference>
<proteinExistence type="inferred from homology"/>
<dbReference type="Proteomes" id="UP001589758">
    <property type="component" value="Unassembled WGS sequence"/>
</dbReference>
<dbReference type="PANTHER" id="PTHR30381">
    <property type="entry name" value="FLAGELLAR P-RING PERIPLASMIC PROTEIN FLGI"/>
    <property type="match status" value="1"/>
</dbReference>
<keyword evidence="6 7" id="KW-0975">Bacterial flagellum</keyword>
<dbReference type="EMBL" id="JBHLXE010000100">
    <property type="protein sequence ID" value="MFC0180431.1"/>
    <property type="molecule type" value="Genomic_DNA"/>
</dbReference>
<keyword evidence="9" id="KW-1185">Reference proteome</keyword>
<dbReference type="PANTHER" id="PTHR30381:SF0">
    <property type="entry name" value="FLAGELLAR P-RING PROTEIN"/>
    <property type="match status" value="1"/>
</dbReference>
<dbReference type="InterPro" id="IPR001782">
    <property type="entry name" value="Flag_FlgI"/>
</dbReference>
<evidence type="ECO:0000256" key="3">
    <source>
        <dbReference type="ARBA" id="ARBA00008994"/>
    </source>
</evidence>
<keyword evidence="8" id="KW-0966">Cell projection</keyword>
<sequence>MIKSLKYTFLVILVFFSQLSHAERIRDLVSIEGVRDNALVGYGLVVGLDGTGDQTSQTPFTTQSLSNMLSQLGVTIPPGTNMQLKNVAAVIVTANLPPFSRSGQKVDVVVSSLGNAKSLRGGTLLMTPLKGTDNQVYAIAQGNILISGASASGGGSSVQVNQQSGGIITNGATVERELPSSFGRGSTLNLYLHNEDFSLAQQISNAINRSGRGGSATAIDSRTVQVELPQGTANQSRFVASIENLQVNVGPINAKIVLNSRTGSVAMNKEVILDSCAIAQGSLTIEVNQQENVVQPDAPLAGGQAMTENNTAVSVRQGGGALQKVNSSASLNNVISALNSLGATPNDLMAILQAMKSAGCMRADLEII</sequence>
<organism evidence="8 9">
    <name type="scientific">Thorsellia kenyensis</name>
    <dbReference type="NCBI Taxonomy" id="1549888"/>
    <lineage>
        <taxon>Bacteria</taxon>
        <taxon>Pseudomonadati</taxon>
        <taxon>Pseudomonadota</taxon>
        <taxon>Gammaproteobacteria</taxon>
        <taxon>Enterobacterales</taxon>
        <taxon>Thorselliaceae</taxon>
        <taxon>Thorsellia</taxon>
    </lineage>
</organism>
<accession>A0ABV6CFX6</accession>
<evidence type="ECO:0000313" key="9">
    <source>
        <dbReference type="Proteomes" id="UP001589758"/>
    </source>
</evidence>
<comment type="subunit">
    <text evidence="4 7">The basal body constitutes a major portion of the flagellar organelle and consists of four rings (L,P,S, and M) mounted on a central rod.</text>
</comment>
<evidence type="ECO:0000256" key="2">
    <source>
        <dbReference type="ARBA" id="ARBA00004117"/>
    </source>
</evidence>
<name>A0ABV6CFX6_9GAMM</name>
<comment type="caution">
    <text evidence="8">The sequence shown here is derived from an EMBL/GenBank/DDBJ whole genome shotgun (WGS) entry which is preliminary data.</text>
</comment>
<evidence type="ECO:0000256" key="5">
    <source>
        <dbReference type="ARBA" id="ARBA00022729"/>
    </source>
</evidence>
<dbReference type="RefSeq" id="WP_385877541.1">
    <property type="nucleotide sequence ID" value="NZ_JBHLXE010000100.1"/>
</dbReference>
<dbReference type="PRINTS" id="PR01010">
    <property type="entry name" value="FLGPRINGFLGI"/>
</dbReference>
<keyword evidence="8" id="KW-0969">Cilium</keyword>
<dbReference type="HAMAP" id="MF_00416">
    <property type="entry name" value="FlgI"/>
    <property type="match status" value="1"/>
</dbReference>
<dbReference type="Pfam" id="PF02119">
    <property type="entry name" value="FlgI"/>
    <property type="match status" value="1"/>
</dbReference>
<evidence type="ECO:0000313" key="8">
    <source>
        <dbReference type="EMBL" id="MFC0180431.1"/>
    </source>
</evidence>
<reference evidence="8 9" key="1">
    <citation type="submission" date="2024-09" db="EMBL/GenBank/DDBJ databases">
        <authorList>
            <person name="Sun Q."/>
            <person name="Mori K."/>
        </authorList>
    </citation>
    <scope>NUCLEOTIDE SEQUENCE [LARGE SCALE GENOMIC DNA]</scope>
    <source>
        <strain evidence="8 9">CCM 8545</strain>
    </source>
</reference>
<evidence type="ECO:0000256" key="6">
    <source>
        <dbReference type="ARBA" id="ARBA00023143"/>
    </source>
</evidence>
<evidence type="ECO:0000256" key="1">
    <source>
        <dbReference type="ARBA" id="ARBA00002591"/>
    </source>
</evidence>
<evidence type="ECO:0000256" key="7">
    <source>
        <dbReference type="HAMAP-Rule" id="MF_00416"/>
    </source>
</evidence>
<comment type="function">
    <text evidence="1 7">Assembles around the rod to form the L-ring and probably protects the motor/basal body from shearing forces during rotation.</text>
</comment>
<keyword evidence="8" id="KW-0282">Flagellum</keyword>
<comment type="subcellular location">
    <subcellularLocation>
        <location evidence="2 7">Bacterial flagellum basal body</location>
    </subcellularLocation>
</comment>
<gene>
    <name evidence="7" type="primary">flgI</name>
    <name evidence="8" type="ORF">ACFFIT_10120</name>
</gene>
<protein>
    <recommendedName>
        <fullName evidence="7">Flagellar P-ring protein</fullName>
    </recommendedName>
    <alternativeName>
        <fullName evidence="7">Basal body P-ring protein</fullName>
    </alternativeName>
</protein>
<evidence type="ECO:0000256" key="4">
    <source>
        <dbReference type="ARBA" id="ARBA00011439"/>
    </source>
</evidence>
<keyword evidence="5" id="KW-0732">Signal</keyword>
<comment type="similarity">
    <text evidence="3 7">Belongs to the FlgI family.</text>
</comment>